<protein>
    <submittedName>
        <fullName evidence="2">Leucine-rich repeat-containing 40</fullName>
    </submittedName>
</protein>
<name>A0A6S7GDB9_PARCT</name>
<dbReference type="InterPro" id="IPR032675">
    <property type="entry name" value="LRR_dom_sf"/>
</dbReference>
<dbReference type="InterPro" id="IPR025875">
    <property type="entry name" value="Leu-rich_rpt_4"/>
</dbReference>
<dbReference type="InterPro" id="IPR003591">
    <property type="entry name" value="Leu-rich_rpt_typical-subtyp"/>
</dbReference>
<dbReference type="FunFam" id="3.80.10.10:FF:000116">
    <property type="entry name" value="Leucine-rich repeat-containing protein 40"/>
    <property type="match status" value="1"/>
</dbReference>
<dbReference type="Proteomes" id="UP001152795">
    <property type="component" value="Unassembled WGS sequence"/>
</dbReference>
<reference evidence="2" key="1">
    <citation type="submission" date="2020-04" db="EMBL/GenBank/DDBJ databases">
        <authorList>
            <person name="Alioto T."/>
            <person name="Alioto T."/>
            <person name="Gomez Garrido J."/>
        </authorList>
    </citation>
    <scope>NUCLEOTIDE SEQUENCE</scope>
    <source>
        <strain evidence="2">A484AB</strain>
    </source>
</reference>
<feature type="non-terminal residue" evidence="2">
    <location>
        <position position="374"/>
    </location>
</feature>
<gene>
    <name evidence="2" type="ORF">PACLA_8A012099</name>
</gene>
<comment type="caution">
    <text evidence="2">The sequence shown here is derived from an EMBL/GenBank/DDBJ whole genome shotgun (WGS) entry which is preliminary data.</text>
</comment>
<dbReference type="AlphaFoldDB" id="A0A6S7GDB9"/>
<accession>A0A6S7GDB9</accession>
<dbReference type="InterPro" id="IPR055414">
    <property type="entry name" value="LRR_R13L4/SHOC2-like"/>
</dbReference>
<evidence type="ECO:0000313" key="3">
    <source>
        <dbReference type="Proteomes" id="UP001152795"/>
    </source>
</evidence>
<dbReference type="InterPro" id="IPR001611">
    <property type="entry name" value="Leu-rich_rpt"/>
</dbReference>
<feature type="domain" description="Disease resistance R13L4/SHOC-2-like LRR" evidence="1">
    <location>
        <begin position="86"/>
        <end position="224"/>
    </location>
</feature>
<keyword evidence="3" id="KW-1185">Reference proteome</keyword>
<dbReference type="Pfam" id="PF00560">
    <property type="entry name" value="LRR_1"/>
    <property type="match status" value="1"/>
</dbReference>
<dbReference type="SUPFAM" id="SSF52058">
    <property type="entry name" value="L domain-like"/>
    <property type="match status" value="1"/>
</dbReference>
<dbReference type="PANTHER" id="PTHR48051:SF1">
    <property type="entry name" value="RAS SUPPRESSOR PROTEIN 1"/>
    <property type="match status" value="1"/>
</dbReference>
<evidence type="ECO:0000259" key="1">
    <source>
        <dbReference type="Pfam" id="PF23598"/>
    </source>
</evidence>
<dbReference type="OrthoDB" id="660555at2759"/>
<organism evidence="2 3">
    <name type="scientific">Paramuricea clavata</name>
    <name type="common">Red gorgonian</name>
    <name type="synonym">Violescent sea-whip</name>
    <dbReference type="NCBI Taxonomy" id="317549"/>
    <lineage>
        <taxon>Eukaryota</taxon>
        <taxon>Metazoa</taxon>
        <taxon>Cnidaria</taxon>
        <taxon>Anthozoa</taxon>
        <taxon>Octocorallia</taxon>
        <taxon>Malacalcyonacea</taxon>
        <taxon>Plexauridae</taxon>
        <taxon>Paramuricea</taxon>
    </lineage>
</organism>
<proteinExistence type="predicted"/>
<dbReference type="PROSITE" id="PS51450">
    <property type="entry name" value="LRR"/>
    <property type="match status" value="3"/>
</dbReference>
<dbReference type="PANTHER" id="PTHR48051">
    <property type="match status" value="1"/>
</dbReference>
<evidence type="ECO:0000313" key="2">
    <source>
        <dbReference type="EMBL" id="CAB3987292.1"/>
    </source>
</evidence>
<dbReference type="InterPro" id="IPR050216">
    <property type="entry name" value="LRR_domain-containing"/>
</dbReference>
<dbReference type="Pfam" id="PF12799">
    <property type="entry name" value="LRR_4"/>
    <property type="match status" value="1"/>
</dbReference>
<dbReference type="SMART" id="SM00364">
    <property type="entry name" value="LRR_BAC"/>
    <property type="match status" value="7"/>
</dbReference>
<dbReference type="Gene3D" id="3.80.10.10">
    <property type="entry name" value="Ribonuclease Inhibitor"/>
    <property type="match status" value="2"/>
</dbReference>
<dbReference type="Pfam" id="PF23598">
    <property type="entry name" value="LRR_14"/>
    <property type="match status" value="1"/>
</dbReference>
<sequence length="374" mass="41935">MQGRKKFAAKTAGQNESTKGTVPDAILKQARKSGQLNLSNREIKIIPDKIWKINQEIPEEERNASLDSDEKWWDQTQLNKLILASNQITSISPDVQLLQALVVLDVSPVFCEIYRICNQASLVVYIKGKLHDNEITSLPEAIGELSNLKKLNLSYNKLTCLPSEIGNLSALVSLMIQHNQLKELVENIGKLDKLEELDVSNNFLETLAASSGSLTSLRKLNASHNSLRNCPAGVAGMSVLCEINFSNNKLETLPEDIGKLGKLERLDCRYNHLTKVPTLQSCTRLKELYVGYNHIANINPDEILCLSSVMILHLRDNKIARLPNEITTMTVLERLDLSNNNLSELPYRMGNMNKLKSVILDGNPLRSIRRDIIM</sequence>
<dbReference type="SMART" id="SM00369">
    <property type="entry name" value="LRR_TYP"/>
    <property type="match status" value="8"/>
</dbReference>
<dbReference type="EMBL" id="CACRXK020001150">
    <property type="protein sequence ID" value="CAB3987292.1"/>
    <property type="molecule type" value="Genomic_DNA"/>
</dbReference>
<dbReference type="GO" id="GO:0005737">
    <property type="term" value="C:cytoplasm"/>
    <property type="evidence" value="ECO:0007669"/>
    <property type="project" value="TreeGrafter"/>
</dbReference>
<dbReference type="Pfam" id="PF13855">
    <property type="entry name" value="LRR_8"/>
    <property type="match status" value="1"/>
</dbReference>